<dbReference type="Proteomes" id="UP001054945">
    <property type="component" value="Unassembled WGS sequence"/>
</dbReference>
<sequence>MNTTNRLNCSKQPFVSHKIVIPADQTPFGQYAVKFNAPTIDEVGVIIFGEKFKLRDIIVPIFFWEVEDGYHIDIKIGNLANGNKQIN</sequence>
<protein>
    <submittedName>
        <fullName evidence="1">Uncharacterized protein</fullName>
    </submittedName>
</protein>
<dbReference type="EMBL" id="BPLR01005791">
    <property type="protein sequence ID" value="GIY05041.1"/>
    <property type="molecule type" value="Genomic_DNA"/>
</dbReference>
<dbReference type="AlphaFoldDB" id="A0AAV4Q7P9"/>
<evidence type="ECO:0000313" key="2">
    <source>
        <dbReference type="Proteomes" id="UP001054945"/>
    </source>
</evidence>
<gene>
    <name evidence="1" type="ORF">CEXT_728061</name>
</gene>
<name>A0AAV4Q7P9_CAEEX</name>
<proteinExistence type="predicted"/>
<accession>A0AAV4Q7P9</accession>
<evidence type="ECO:0000313" key="1">
    <source>
        <dbReference type="EMBL" id="GIY05041.1"/>
    </source>
</evidence>
<keyword evidence="2" id="KW-1185">Reference proteome</keyword>
<reference evidence="1 2" key="1">
    <citation type="submission" date="2021-06" db="EMBL/GenBank/DDBJ databases">
        <title>Caerostris extrusa draft genome.</title>
        <authorList>
            <person name="Kono N."/>
            <person name="Arakawa K."/>
        </authorList>
    </citation>
    <scope>NUCLEOTIDE SEQUENCE [LARGE SCALE GENOMIC DNA]</scope>
</reference>
<comment type="caution">
    <text evidence="1">The sequence shown here is derived from an EMBL/GenBank/DDBJ whole genome shotgun (WGS) entry which is preliminary data.</text>
</comment>
<organism evidence="1 2">
    <name type="scientific">Caerostris extrusa</name>
    <name type="common">Bark spider</name>
    <name type="synonym">Caerostris bankana</name>
    <dbReference type="NCBI Taxonomy" id="172846"/>
    <lineage>
        <taxon>Eukaryota</taxon>
        <taxon>Metazoa</taxon>
        <taxon>Ecdysozoa</taxon>
        <taxon>Arthropoda</taxon>
        <taxon>Chelicerata</taxon>
        <taxon>Arachnida</taxon>
        <taxon>Araneae</taxon>
        <taxon>Araneomorphae</taxon>
        <taxon>Entelegynae</taxon>
        <taxon>Araneoidea</taxon>
        <taxon>Araneidae</taxon>
        <taxon>Caerostris</taxon>
    </lineage>
</organism>